<dbReference type="EMBL" id="CALOZG010000032">
    <property type="protein sequence ID" value="CAH4033587.1"/>
    <property type="molecule type" value="Genomic_DNA"/>
</dbReference>
<feature type="compositionally biased region" description="Polar residues" evidence="1">
    <location>
        <begin position="1"/>
        <end position="15"/>
    </location>
</feature>
<organism evidence="2 3">
    <name type="scientific">Pieris brassicae</name>
    <name type="common">White butterfly</name>
    <name type="synonym">Large white butterfly</name>
    <dbReference type="NCBI Taxonomy" id="7116"/>
    <lineage>
        <taxon>Eukaryota</taxon>
        <taxon>Metazoa</taxon>
        <taxon>Ecdysozoa</taxon>
        <taxon>Arthropoda</taxon>
        <taxon>Hexapoda</taxon>
        <taxon>Insecta</taxon>
        <taxon>Pterygota</taxon>
        <taxon>Neoptera</taxon>
        <taxon>Endopterygota</taxon>
        <taxon>Lepidoptera</taxon>
        <taxon>Glossata</taxon>
        <taxon>Ditrysia</taxon>
        <taxon>Papilionoidea</taxon>
        <taxon>Pieridae</taxon>
        <taxon>Pierinae</taxon>
        <taxon>Pieris</taxon>
    </lineage>
</organism>
<accession>A0A9P0TPC2</accession>
<evidence type="ECO:0000313" key="3">
    <source>
        <dbReference type="Proteomes" id="UP001152562"/>
    </source>
</evidence>
<proteinExistence type="predicted"/>
<feature type="region of interest" description="Disordered" evidence="1">
    <location>
        <begin position="1"/>
        <end position="71"/>
    </location>
</feature>
<keyword evidence="3" id="KW-1185">Reference proteome</keyword>
<sequence>MASQDQHNPRISVTESQSQSVTRRVSVHVKRDTSGDERRPLLAPGDCRPPCAAPGHRRAYPVAQHTSAWSR</sequence>
<feature type="compositionally biased region" description="Basic and acidic residues" evidence="1">
    <location>
        <begin position="29"/>
        <end position="40"/>
    </location>
</feature>
<evidence type="ECO:0000313" key="2">
    <source>
        <dbReference type="EMBL" id="CAH4033587.1"/>
    </source>
</evidence>
<dbReference type="Proteomes" id="UP001152562">
    <property type="component" value="Unassembled WGS sequence"/>
</dbReference>
<comment type="caution">
    <text evidence="2">The sequence shown here is derived from an EMBL/GenBank/DDBJ whole genome shotgun (WGS) entry which is preliminary data.</text>
</comment>
<gene>
    <name evidence="2" type="ORF">PIBRA_LOCUS9860</name>
</gene>
<dbReference type="AlphaFoldDB" id="A0A9P0TPC2"/>
<evidence type="ECO:0000256" key="1">
    <source>
        <dbReference type="SAM" id="MobiDB-lite"/>
    </source>
</evidence>
<name>A0A9P0TPC2_PIEBR</name>
<protein>
    <submittedName>
        <fullName evidence="2">Uncharacterized protein</fullName>
    </submittedName>
</protein>
<reference evidence="2" key="1">
    <citation type="submission" date="2022-05" db="EMBL/GenBank/DDBJ databases">
        <authorList>
            <person name="Okamura Y."/>
        </authorList>
    </citation>
    <scope>NUCLEOTIDE SEQUENCE</scope>
</reference>